<dbReference type="SUPFAM" id="SSF52200">
    <property type="entry name" value="Toll/Interleukin receptor TIR domain"/>
    <property type="match status" value="1"/>
</dbReference>
<dbReference type="HOGENOM" id="CLU_2647908_0_0_10"/>
<evidence type="ECO:0000313" key="2">
    <source>
        <dbReference type="EMBL" id="ACD91282.1"/>
    </source>
</evidence>
<evidence type="ECO:0000313" key="3">
    <source>
        <dbReference type="Proteomes" id="UP000008841"/>
    </source>
</evidence>
<dbReference type="OrthoDB" id="1098242at2"/>
<name>B3EHC0_CHLL2</name>
<dbReference type="AlphaFoldDB" id="B3EHC0"/>
<dbReference type="Pfam" id="PF13676">
    <property type="entry name" value="TIR_2"/>
    <property type="match status" value="1"/>
</dbReference>
<dbReference type="KEGG" id="cli:Clim_2259"/>
<dbReference type="Proteomes" id="UP000008841">
    <property type="component" value="Chromosome"/>
</dbReference>
<feature type="domain" description="TIR" evidence="1">
    <location>
        <begin position="5"/>
        <end position="49"/>
    </location>
</feature>
<dbReference type="InterPro" id="IPR000157">
    <property type="entry name" value="TIR_dom"/>
</dbReference>
<organism evidence="2 3">
    <name type="scientific">Chlorobium limicola (strain DSM 245 / NBRC 103803 / 6330)</name>
    <dbReference type="NCBI Taxonomy" id="290315"/>
    <lineage>
        <taxon>Bacteria</taxon>
        <taxon>Pseudomonadati</taxon>
        <taxon>Chlorobiota</taxon>
        <taxon>Chlorobiia</taxon>
        <taxon>Chlorobiales</taxon>
        <taxon>Chlorobiaceae</taxon>
        <taxon>Chlorobium/Pelodictyon group</taxon>
        <taxon>Chlorobium</taxon>
    </lineage>
</organism>
<proteinExistence type="predicted"/>
<dbReference type="GO" id="GO:0007165">
    <property type="term" value="P:signal transduction"/>
    <property type="evidence" value="ECO:0007669"/>
    <property type="project" value="InterPro"/>
</dbReference>
<dbReference type="EMBL" id="CP001097">
    <property type="protein sequence ID" value="ACD91282.1"/>
    <property type="molecule type" value="Genomic_DNA"/>
</dbReference>
<protein>
    <recommendedName>
        <fullName evidence="1">TIR domain-containing protein</fullName>
    </recommendedName>
</protein>
<gene>
    <name evidence="2" type="ordered locus">Clim_2259</name>
</gene>
<dbReference type="InterPro" id="IPR035897">
    <property type="entry name" value="Toll_tir_struct_dom_sf"/>
</dbReference>
<sequence length="76" mass="9016">MFDRVFISYASEDLQYAFKLYDFLAENYFRPLMDKLNLLPGQNWDFIMNKDGTLFIICMRGNGVHRLLRVLMGKVT</sequence>
<accession>B3EHC0</accession>
<dbReference type="RefSeq" id="WP_012467149.1">
    <property type="nucleotide sequence ID" value="NC_010803.1"/>
</dbReference>
<evidence type="ECO:0000259" key="1">
    <source>
        <dbReference type="Pfam" id="PF13676"/>
    </source>
</evidence>
<dbReference type="Gene3D" id="3.40.50.10140">
    <property type="entry name" value="Toll/interleukin-1 receptor homology (TIR) domain"/>
    <property type="match status" value="1"/>
</dbReference>
<reference evidence="2 3" key="1">
    <citation type="submission" date="2008-05" db="EMBL/GenBank/DDBJ databases">
        <title>Complete sequence of Chlorobium limicola DSM 245.</title>
        <authorList>
            <consortium name="US DOE Joint Genome Institute"/>
            <person name="Lucas S."/>
            <person name="Copeland A."/>
            <person name="Lapidus A."/>
            <person name="Glavina del Rio T."/>
            <person name="Dalin E."/>
            <person name="Tice H."/>
            <person name="Bruce D."/>
            <person name="Goodwin L."/>
            <person name="Pitluck S."/>
            <person name="Schmutz J."/>
            <person name="Larimer F."/>
            <person name="Land M."/>
            <person name="Hauser L."/>
            <person name="Kyrpides N."/>
            <person name="Ovchinnikova G."/>
            <person name="Zhao F."/>
            <person name="Li T."/>
            <person name="Liu Z."/>
            <person name="Overmann J."/>
            <person name="Bryant D.A."/>
            <person name="Richardson P."/>
        </authorList>
    </citation>
    <scope>NUCLEOTIDE SEQUENCE [LARGE SCALE GENOMIC DNA]</scope>
    <source>
        <strain evidence="3">DSM 245 / NBRC 103803 / 6330</strain>
    </source>
</reference>